<dbReference type="Proteomes" id="UP001447188">
    <property type="component" value="Unassembled WGS sequence"/>
</dbReference>
<dbReference type="SUPFAM" id="SSF54768">
    <property type="entry name" value="dsRNA-binding domain-like"/>
    <property type="match status" value="1"/>
</dbReference>
<dbReference type="PROSITE" id="PS50142">
    <property type="entry name" value="RNASE_3_2"/>
    <property type="match status" value="1"/>
</dbReference>
<name>A0ABR3G8B8_9PEZI</name>
<dbReference type="PROSITE" id="PS00517">
    <property type="entry name" value="RNASE_3_1"/>
    <property type="match status" value="1"/>
</dbReference>
<evidence type="ECO:0000313" key="5">
    <source>
        <dbReference type="Proteomes" id="UP001447188"/>
    </source>
</evidence>
<feature type="region of interest" description="Disordered" evidence="2">
    <location>
        <begin position="1"/>
        <end position="22"/>
    </location>
</feature>
<dbReference type="SMART" id="SM00535">
    <property type="entry name" value="RIBOc"/>
    <property type="match status" value="1"/>
</dbReference>
<dbReference type="Gene3D" id="1.10.1520.10">
    <property type="entry name" value="Ribonuclease III domain"/>
    <property type="match status" value="1"/>
</dbReference>
<proteinExistence type="predicted"/>
<feature type="domain" description="RNase III" evidence="3">
    <location>
        <begin position="155"/>
        <end position="241"/>
    </location>
</feature>
<sequence length="472" mass="52366">MSGRRKRRRLNSSDSPQDSESEKLIETFNRVEPLLCDLLTASRFVTDLDAVIGEQRAKFIAALRSLIWVNEEIPSSPSLKRILTEKSATSLGKRPAAPAPALAEAEYLPEPAAPLSTKTILSPILPPLSPPSWPPQLPQIKDARIRQDALRPGFSAHNFQRMEFLGDAYLQMVSTHILYDRFPGSREGPLSDMRAKLVANIPLFEYARLYNFNSLIPGSPTWKMLADSFEAYVAGVVLSDPGDGIQKLKEWLEALYEPKMQEMARNLKPPKPQFAVKSSAKSRRPVIWIPRVTRAALRRPPVRISNPQPPPGEDEWEEWGDAMMVDEPEIQNPLASRVDNGVQNELQSLISGNGASVTYVPLETGGDGFEVMAVLTGWGFVDQPIGQGWGVNEEEARLWAARAVLADETFRNQIRHSKSKHQEIIQPIALAPQAVQETSPAPPTEMSQGQQQPVARATPWKDVGGVIVIDDD</sequence>
<reference evidence="4 5" key="1">
    <citation type="submission" date="2024-02" db="EMBL/GenBank/DDBJ databases">
        <title>Discinaceae phylogenomics.</title>
        <authorList>
            <person name="Dirks A.C."/>
            <person name="James T.Y."/>
        </authorList>
    </citation>
    <scope>NUCLEOTIDE SEQUENCE [LARGE SCALE GENOMIC DNA]</scope>
    <source>
        <strain evidence="4 5">ACD0624</strain>
    </source>
</reference>
<evidence type="ECO:0000313" key="4">
    <source>
        <dbReference type="EMBL" id="KAL0632197.1"/>
    </source>
</evidence>
<protein>
    <recommendedName>
        <fullName evidence="3">RNase III domain-containing protein</fullName>
    </recommendedName>
</protein>
<feature type="region of interest" description="Disordered" evidence="2">
    <location>
        <begin position="435"/>
        <end position="455"/>
    </location>
</feature>
<gene>
    <name evidence="4" type="ORF">Q9L58_008946</name>
</gene>
<accession>A0ABR3G8B8</accession>
<dbReference type="SUPFAM" id="SSF69065">
    <property type="entry name" value="RNase III domain-like"/>
    <property type="match status" value="1"/>
</dbReference>
<comment type="caution">
    <text evidence="4">The sequence shown here is derived from an EMBL/GenBank/DDBJ whole genome shotgun (WGS) entry which is preliminary data.</text>
</comment>
<dbReference type="CDD" id="cd00593">
    <property type="entry name" value="RIBOc"/>
    <property type="match status" value="1"/>
</dbReference>
<dbReference type="PANTHER" id="PTHR11207">
    <property type="entry name" value="RIBONUCLEASE III"/>
    <property type="match status" value="1"/>
</dbReference>
<feature type="compositionally biased region" description="Polar residues" evidence="2">
    <location>
        <begin position="435"/>
        <end position="453"/>
    </location>
</feature>
<evidence type="ECO:0000256" key="2">
    <source>
        <dbReference type="SAM" id="MobiDB-lite"/>
    </source>
</evidence>
<dbReference type="InterPro" id="IPR000999">
    <property type="entry name" value="RNase_III_dom"/>
</dbReference>
<dbReference type="InterPro" id="IPR036389">
    <property type="entry name" value="RNase_III_sf"/>
</dbReference>
<organism evidence="4 5">
    <name type="scientific">Discina gigas</name>
    <dbReference type="NCBI Taxonomy" id="1032678"/>
    <lineage>
        <taxon>Eukaryota</taxon>
        <taxon>Fungi</taxon>
        <taxon>Dikarya</taxon>
        <taxon>Ascomycota</taxon>
        <taxon>Pezizomycotina</taxon>
        <taxon>Pezizomycetes</taxon>
        <taxon>Pezizales</taxon>
        <taxon>Discinaceae</taxon>
        <taxon>Discina</taxon>
    </lineage>
</organism>
<evidence type="ECO:0000259" key="3">
    <source>
        <dbReference type="PROSITE" id="PS50142"/>
    </source>
</evidence>
<dbReference type="PANTHER" id="PTHR11207:SF0">
    <property type="entry name" value="RIBONUCLEASE 3"/>
    <property type="match status" value="1"/>
</dbReference>
<evidence type="ECO:0000256" key="1">
    <source>
        <dbReference type="ARBA" id="ARBA00022884"/>
    </source>
</evidence>
<feature type="compositionally biased region" description="Basic residues" evidence="2">
    <location>
        <begin position="1"/>
        <end position="10"/>
    </location>
</feature>
<dbReference type="Gene3D" id="3.30.160.20">
    <property type="match status" value="1"/>
</dbReference>
<dbReference type="Pfam" id="PF00636">
    <property type="entry name" value="Ribonuclease_3"/>
    <property type="match status" value="1"/>
</dbReference>
<dbReference type="EMBL" id="JBBBZM010000182">
    <property type="protein sequence ID" value="KAL0632197.1"/>
    <property type="molecule type" value="Genomic_DNA"/>
</dbReference>
<keyword evidence="1" id="KW-0694">RNA-binding</keyword>
<keyword evidence="5" id="KW-1185">Reference proteome</keyword>